<gene>
    <name evidence="3" type="ORF">AN216_10275</name>
</gene>
<evidence type="ECO:0000256" key="1">
    <source>
        <dbReference type="SAM" id="MobiDB-lite"/>
    </source>
</evidence>
<comment type="caution">
    <text evidence="3">The sequence shown here is derived from an EMBL/GenBank/DDBJ whole genome shotgun (WGS) entry which is preliminary data.</text>
</comment>
<keyword evidence="4" id="KW-1185">Reference proteome</keyword>
<feature type="compositionally biased region" description="Polar residues" evidence="1">
    <location>
        <begin position="41"/>
        <end position="53"/>
    </location>
</feature>
<dbReference type="EMBL" id="LJGU01000116">
    <property type="protein sequence ID" value="OEV03643.1"/>
    <property type="molecule type" value="Genomic_DNA"/>
</dbReference>
<feature type="signal peptide" evidence="2">
    <location>
        <begin position="1"/>
        <end position="28"/>
    </location>
</feature>
<name>A0A1E7KIA5_9ACTN</name>
<protein>
    <recommendedName>
        <fullName evidence="5">ATP-binding protein</fullName>
    </recommendedName>
</protein>
<proteinExistence type="predicted"/>
<feature type="region of interest" description="Disordered" evidence="1">
    <location>
        <begin position="32"/>
        <end position="105"/>
    </location>
</feature>
<keyword evidence="2" id="KW-0732">Signal</keyword>
<organism evidence="3 4">
    <name type="scientific">Streptomyces oceani</name>
    <dbReference type="NCBI Taxonomy" id="1075402"/>
    <lineage>
        <taxon>Bacteria</taxon>
        <taxon>Bacillati</taxon>
        <taxon>Actinomycetota</taxon>
        <taxon>Actinomycetes</taxon>
        <taxon>Kitasatosporales</taxon>
        <taxon>Streptomycetaceae</taxon>
        <taxon>Streptomyces</taxon>
    </lineage>
</organism>
<accession>A0A1E7KIA5</accession>
<evidence type="ECO:0000313" key="3">
    <source>
        <dbReference type="EMBL" id="OEV03643.1"/>
    </source>
</evidence>
<dbReference type="Proteomes" id="UP000176101">
    <property type="component" value="Unassembled WGS sequence"/>
</dbReference>
<sequence length="105" mass="9836">MKHGTIKTLGVTALGAAFAVSGAGAASAADLTGPVEDVTGGTVSASPLKQLTPGSEAPRTLPAEANGASDARSGLPGNVSADGTQQLLGGIPLAGGLTNGGLTNG</sequence>
<feature type="chain" id="PRO_5009196542" description="ATP-binding protein" evidence="2">
    <location>
        <begin position="29"/>
        <end position="105"/>
    </location>
</feature>
<evidence type="ECO:0008006" key="5">
    <source>
        <dbReference type="Google" id="ProtNLM"/>
    </source>
</evidence>
<dbReference type="RefSeq" id="WP_070196336.1">
    <property type="nucleotide sequence ID" value="NZ_LJGU01000116.1"/>
</dbReference>
<evidence type="ECO:0000313" key="4">
    <source>
        <dbReference type="Proteomes" id="UP000176101"/>
    </source>
</evidence>
<dbReference type="AlphaFoldDB" id="A0A1E7KIA5"/>
<reference evidence="3 4" key="1">
    <citation type="journal article" date="2016" name="Front. Microbiol.">
        <title>Comparative Genomics Analysis of Streptomyces Species Reveals Their Adaptation to the Marine Environment and Their Diversity at the Genomic Level.</title>
        <authorList>
            <person name="Tian X."/>
            <person name="Zhang Z."/>
            <person name="Yang T."/>
            <person name="Chen M."/>
            <person name="Li J."/>
            <person name="Chen F."/>
            <person name="Yang J."/>
            <person name="Li W."/>
            <person name="Zhang B."/>
            <person name="Zhang Z."/>
            <person name="Wu J."/>
            <person name="Zhang C."/>
            <person name="Long L."/>
            <person name="Xiao J."/>
        </authorList>
    </citation>
    <scope>NUCLEOTIDE SEQUENCE [LARGE SCALE GENOMIC DNA]</scope>
    <source>
        <strain evidence="3 4">SCSIO 02100</strain>
    </source>
</reference>
<evidence type="ECO:0000256" key="2">
    <source>
        <dbReference type="SAM" id="SignalP"/>
    </source>
</evidence>